<dbReference type="GeneID" id="9098304"/>
<dbReference type="VEuPathDB" id="FungiDB:PAAG_03344"/>
<dbReference type="AlphaFoldDB" id="C1GWX0"/>
<evidence type="ECO:0000313" key="2">
    <source>
        <dbReference type="Proteomes" id="UP000002059"/>
    </source>
</evidence>
<dbReference type="RefSeq" id="XP_015701911.1">
    <property type="nucleotide sequence ID" value="XM_015844937.1"/>
</dbReference>
<proteinExistence type="predicted"/>
<dbReference type="OrthoDB" id="2156052at2759"/>
<gene>
    <name evidence="1" type="ORF">PAAG_03344</name>
</gene>
<dbReference type="Proteomes" id="UP000002059">
    <property type="component" value="Partially assembled WGS sequence"/>
</dbReference>
<sequence length="127" mass="14895">MTPWSQTSFQLAVRKKSRYNATHLAGSAIVQEYRVMIQERLEYLYLTTGLWNVLLRVLSDDPGALYYDLGQPNLDVEANIAGFCRPKTEVERRGKQLPIWETIFSLIRIQIPEDELRQNPPKLWLRF</sequence>
<keyword evidence="2" id="KW-1185">Reference proteome</keyword>
<dbReference type="EMBL" id="KN293998">
    <property type="protein sequence ID" value="EEH41058.2"/>
    <property type="molecule type" value="Genomic_DNA"/>
</dbReference>
<accession>C1GWX0</accession>
<protein>
    <submittedName>
        <fullName evidence="1">Uncharacterized protein</fullName>
    </submittedName>
</protein>
<dbReference type="KEGG" id="pbl:PAAG_03344"/>
<evidence type="ECO:0000313" key="1">
    <source>
        <dbReference type="EMBL" id="EEH41058.2"/>
    </source>
</evidence>
<name>C1GWX0_PARBA</name>
<reference evidence="1 2" key="1">
    <citation type="journal article" date="2011" name="PLoS Genet.">
        <title>Comparative genomic analysis of human fungal pathogens causing paracoccidioidomycosis.</title>
        <authorList>
            <person name="Desjardins C.A."/>
            <person name="Champion M.D."/>
            <person name="Holder J.W."/>
            <person name="Muszewska A."/>
            <person name="Goldberg J."/>
            <person name="Bailao A.M."/>
            <person name="Brigido M.M."/>
            <person name="Ferreira M.E."/>
            <person name="Garcia A.M."/>
            <person name="Grynberg M."/>
            <person name="Gujja S."/>
            <person name="Heiman D.I."/>
            <person name="Henn M.R."/>
            <person name="Kodira C.D."/>
            <person name="Leon-Narvaez H."/>
            <person name="Longo L.V."/>
            <person name="Ma L.J."/>
            <person name="Malavazi I."/>
            <person name="Matsuo A.L."/>
            <person name="Morais F.V."/>
            <person name="Pereira M."/>
            <person name="Rodriguez-Brito S."/>
            <person name="Sakthikumar S."/>
            <person name="Salem-Izacc S.M."/>
            <person name="Sykes S.M."/>
            <person name="Teixeira M.M."/>
            <person name="Vallejo M.C."/>
            <person name="Walter M.E."/>
            <person name="Yandava C."/>
            <person name="Young S."/>
            <person name="Zeng Q."/>
            <person name="Zucker J."/>
            <person name="Felipe M.S."/>
            <person name="Goldman G.H."/>
            <person name="Haas B.J."/>
            <person name="McEwen J.G."/>
            <person name="Nino-Vega G."/>
            <person name="Puccia R."/>
            <person name="San-Blas G."/>
            <person name="Soares C.M."/>
            <person name="Birren B.W."/>
            <person name="Cuomo C.A."/>
        </authorList>
    </citation>
    <scope>NUCLEOTIDE SEQUENCE [LARGE SCALE GENOMIC DNA]</scope>
    <source>
        <strain evidence="2">ATCC MYA-826 / Pb01</strain>
    </source>
</reference>
<dbReference type="HOGENOM" id="CLU_1971213_0_0_1"/>
<organism evidence="1 2">
    <name type="scientific">Paracoccidioides lutzii (strain ATCC MYA-826 / Pb01)</name>
    <name type="common">Paracoccidioides brasiliensis</name>
    <dbReference type="NCBI Taxonomy" id="502779"/>
    <lineage>
        <taxon>Eukaryota</taxon>
        <taxon>Fungi</taxon>
        <taxon>Dikarya</taxon>
        <taxon>Ascomycota</taxon>
        <taxon>Pezizomycotina</taxon>
        <taxon>Eurotiomycetes</taxon>
        <taxon>Eurotiomycetidae</taxon>
        <taxon>Onygenales</taxon>
        <taxon>Ajellomycetaceae</taxon>
        <taxon>Paracoccidioides</taxon>
    </lineage>
</organism>